<dbReference type="GO" id="GO:0006913">
    <property type="term" value="P:nucleocytoplasmic transport"/>
    <property type="evidence" value="ECO:0007669"/>
    <property type="project" value="TreeGrafter"/>
</dbReference>
<dbReference type="GO" id="GO:0005634">
    <property type="term" value="C:nucleus"/>
    <property type="evidence" value="ECO:0007669"/>
    <property type="project" value="TreeGrafter"/>
</dbReference>
<accession>A0A0K6S9A1</accession>
<dbReference type="InterPro" id="IPR001611">
    <property type="entry name" value="Leu-rich_rpt"/>
</dbReference>
<keyword evidence="3" id="KW-0677">Repeat</keyword>
<keyword evidence="1" id="KW-0343">GTPase activation</keyword>
<dbReference type="GO" id="GO:0031267">
    <property type="term" value="F:small GTPase binding"/>
    <property type="evidence" value="ECO:0007669"/>
    <property type="project" value="TreeGrafter"/>
</dbReference>
<dbReference type="AlphaFoldDB" id="A0A0K6S9A1"/>
<dbReference type="GO" id="GO:0005829">
    <property type="term" value="C:cytosol"/>
    <property type="evidence" value="ECO:0007669"/>
    <property type="project" value="TreeGrafter"/>
</dbReference>
<dbReference type="GO" id="GO:0048471">
    <property type="term" value="C:perinuclear region of cytoplasm"/>
    <property type="evidence" value="ECO:0007669"/>
    <property type="project" value="TreeGrafter"/>
</dbReference>
<proteinExistence type="predicted"/>
<dbReference type="Pfam" id="PF13516">
    <property type="entry name" value="LRR_6"/>
    <property type="match status" value="1"/>
</dbReference>
<dbReference type="SMART" id="SM00368">
    <property type="entry name" value="LRR_RI"/>
    <property type="match status" value="3"/>
</dbReference>
<dbReference type="InterPro" id="IPR027038">
    <property type="entry name" value="RanGap"/>
</dbReference>
<evidence type="ECO:0000256" key="2">
    <source>
        <dbReference type="ARBA" id="ARBA00022614"/>
    </source>
</evidence>
<dbReference type="PANTHER" id="PTHR24113:SF12">
    <property type="entry name" value="RAN GTPASE-ACTIVATING PROTEIN 1"/>
    <property type="match status" value="1"/>
</dbReference>
<name>A0A0K6S9A1_9ALVE</name>
<keyword evidence="2" id="KW-0433">Leucine-rich repeat</keyword>
<protein>
    <submittedName>
        <fullName evidence="4">Uncharacterized protein</fullName>
    </submittedName>
</protein>
<dbReference type="PANTHER" id="PTHR24113">
    <property type="entry name" value="RAN GTPASE-ACTIVATING PROTEIN 1"/>
    <property type="match status" value="1"/>
</dbReference>
<dbReference type="PhylomeDB" id="A0A0K6S9A1"/>
<evidence type="ECO:0000256" key="1">
    <source>
        <dbReference type="ARBA" id="ARBA00022468"/>
    </source>
</evidence>
<gene>
    <name evidence="4" type="ORF">Cvel_27386.t3</name>
</gene>
<dbReference type="EMBL" id="CDMZ01002640">
    <property type="protein sequence ID" value="CUC10100.1"/>
    <property type="molecule type" value="Genomic_DNA"/>
</dbReference>
<dbReference type="VEuPathDB" id="CryptoDB:Cvel_27386"/>
<evidence type="ECO:0000313" key="4">
    <source>
        <dbReference type="EMBL" id="CUC10100.1"/>
    </source>
</evidence>
<reference evidence="4" key="1">
    <citation type="submission" date="2014-11" db="EMBL/GenBank/DDBJ databases">
        <title>Molecular phylogeny of cliff fern family Woodsiaceae with morphological implications.</title>
        <authorList>
            <person name="Shao Y.-Z."/>
            <person name="Wei R."/>
            <person name="Zhang X.-C."/>
        </authorList>
    </citation>
    <scope>NUCLEOTIDE SEQUENCE</scope>
</reference>
<sequence length="289" mass="31420">MFIPAGVTRHLAEMIRLSKFPSLQELPLTDALTGEDGLLAQRAHPLAPLVSSIEASQPLVKNFNLRNGSVHDEDAGLIGFAIISGSFQHLEKLSLPRCHMRIGGARLLVYAFTKKQLPHLQIVDLAQNRLEEGFRDLAEAISTETVPALAALRVDVSRCLISEAAVTAAAAAWSARPPMPSFKELVLADNPIQDGGAVALGGMFGKGKLPGLQYLSFRFPGPAPDGLEPFAERHGVGEEGTTALETALPGFRVIRGNEWVFVTPRLLHFSSYWFSVEGDGRYMEEEKIL</sequence>
<evidence type="ECO:0000256" key="3">
    <source>
        <dbReference type="ARBA" id="ARBA00022737"/>
    </source>
</evidence>
<dbReference type="InterPro" id="IPR032675">
    <property type="entry name" value="LRR_dom_sf"/>
</dbReference>
<dbReference type="SUPFAM" id="SSF52047">
    <property type="entry name" value="RNI-like"/>
    <property type="match status" value="1"/>
</dbReference>
<dbReference type="GO" id="GO:0005096">
    <property type="term" value="F:GTPase activator activity"/>
    <property type="evidence" value="ECO:0007669"/>
    <property type="project" value="UniProtKB-KW"/>
</dbReference>
<organism evidence="4">
    <name type="scientific">Chromera velia CCMP2878</name>
    <dbReference type="NCBI Taxonomy" id="1169474"/>
    <lineage>
        <taxon>Eukaryota</taxon>
        <taxon>Sar</taxon>
        <taxon>Alveolata</taxon>
        <taxon>Colpodellida</taxon>
        <taxon>Chromeraceae</taxon>
        <taxon>Chromera</taxon>
    </lineage>
</organism>
<dbReference type="Gene3D" id="3.80.10.10">
    <property type="entry name" value="Ribonuclease Inhibitor"/>
    <property type="match status" value="1"/>
</dbReference>